<dbReference type="RefSeq" id="WP_046576664.1">
    <property type="nucleotide sequence ID" value="NZ_CP010429.1"/>
</dbReference>
<dbReference type="AlphaFoldDB" id="A0A0E3ZXS7"/>
<organism evidence="1 2">
    <name type="scientific">Spirosoma radiotolerans</name>
    <dbReference type="NCBI Taxonomy" id="1379870"/>
    <lineage>
        <taxon>Bacteria</taxon>
        <taxon>Pseudomonadati</taxon>
        <taxon>Bacteroidota</taxon>
        <taxon>Cytophagia</taxon>
        <taxon>Cytophagales</taxon>
        <taxon>Cytophagaceae</taxon>
        <taxon>Spirosoma</taxon>
    </lineage>
</organism>
<gene>
    <name evidence="1" type="ORF">SD10_21625</name>
</gene>
<dbReference type="EMBL" id="CP010429">
    <property type="protein sequence ID" value="AKD57103.1"/>
    <property type="molecule type" value="Genomic_DNA"/>
</dbReference>
<dbReference type="Proteomes" id="UP000033054">
    <property type="component" value="Chromosome"/>
</dbReference>
<dbReference type="HOGENOM" id="CLU_1585445_0_0_10"/>
<reference evidence="1 2" key="1">
    <citation type="journal article" date="2014" name="Curr. Microbiol.">
        <title>Spirosoma radiotolerans sp. nov., a gamma-radiation-resistant bacterium isolated from gamma ray-irradiated soil.</title>
        <authorList>
            <person name="Lee J.J."/>
            <person name="Srinivasan S."/>
            <person name="Lim S."/>
            <person name="Joe M."/>
            <person name="Im S."/>
            <person name="Bae S.I."/>
            <person name="Park K.R."/>
            <person name="Han J.H."/>
            <person name="Park S.H."/>
            <person name="Joo B.M."/>
            <person name="Park S.J."/>
            <person name="Kim M.K."/>
        </authorList>
    </citation>
    <scope>NUCLEOTIDE SEQUENCE [LARGE SCALE GENOMIC DNA]</scope>
    <source>
        <strain evidence="1 2">DG5A</strain>
    </source>
</reference>
<evidence type="ECO:0000313" key="1">
    <source>
        <dbReference type="EMBL" id="AKD57103.1"/>
    </source>
</evidence>
<evidence type="ECO:0000313" key="2">
    <source>
        <dbReference type="Proteomes" id="UP000033054"/>
    </source>
</evidence>
<protein>
    <submittedName>
        <fullName evidence="1">Uncharacterized protein</fullName>
    </submittedName>
</protein>
<proteinExistence type="predicted"/>
<dbReference type="PATRIC" id="fig|1379870.5.peg.4669"/>
<name>A0A0E3ZXS7_9BACT</name>
<accession>A0A0E3ZXS7</accession>
<dbReference type="OrthoDB" id="959517at2"/>
<dbReference type="KEGG" id="srd:SD10_21625"/>
<keyword evidence="2" id="KW-1185">Reference proteome</keyword>
<sequence>MLRVLFDDHGSGTKDLFIKIDGSPTHVWIADSTWLGAFFNTDEGNSWTDDDLITAKKTDISLLIRLWQKMLLSDQPLCYLPVCLADQSGGALKIAKNKRLYHISIVGSTDMIDGVTEAYYLQKQYATTWQSSVRTQREFEWDLALSSILTGLNWSLAQLEQPIIPLQY</sequence>